<gene>
    <name evidence="2" type="ORF">FHR04_06240</name>
    <name evidence="1" type="ORF">HNQ04_002689</name>
</gene>
<accession>A0A5C4YA32</accession>
<comment type="caution">
    <text evidence="2">The sequence shown here is derived from an EMBL/GenBank/DDBJ whole genome shotgun (WGS) entry which is preliminary data.</text>
</comment>
<dbReference type="RefSeq" id="WP_139401683.1">
    <property type="nucleotide sequence ID" value="NZ_JACHEW010000014.1"/>
</dbReference>
<dbReference type="EMBL" id="JACHEW010000014">
    <property type="protein sequence ID" value="MBB6017424.1"/>
    <property type="molecule type" value="Genomic_DNA"/>
</dbReference>
<evidence type="ECO:0000313" key="4">
    <source>
        <dbReference type="Proteomes" id="UP000629870"/>
    </source>
</evidence>
<proteinExistence type="predicted"/>
<reference evidence="2 3" key="1">
    <citation type="submission" date="2019-06" db="EMBL/GenBank/DDBJ databases">
        <title>Genome sequence of Deinococcus radiopugnans ATCC 19172.</title>
        <authorList>
            <person name="Maclea K.S."/>
            <person name="Maynard C.R."/>
        </authorList>
    </citation>
    <scope>NUCLEOTIDE SEQUENCE [LARGE SCALE GENOMIC DNA]</scope>
    <source>
        <strain evidence="2 3">ATCC 19172</strain>
    </source>
</reference>
<dbReference type="OrthoDB" id="51980at2"/>
<keyword evidence="4" id="KW-1185">Reference proteome</keyword>
<dbReference type="AlphaFoldDB" id="A0A5C4YA32"/>
<organism evidence="2 3">
    <name type="scientific">Deinococcus radiopugnans ATCC 19172</name>
    <dbReference type="NCBI Taxonomy" id="585398"/>
    <lineage>
        <taxon>Bacteria</taxon>
        <taxon>Thermotogati</taxon>
        <taxon>Deinococcota</taxon>
        <taxon>Deinococci</taxon>
        <taxon>Deinococcales</taxon>
        <taxon>Deinococcaceae</taxon>
        <taxon>Deinococcus</taxon>
    </lineage>
</organism>
<evidence type="ECO:0000313" key="1">
    <source>
        <dbReference type="EMBL" id="MBB6017424.1"/>
    </source>
</evidence>
<dbReference type="EMBL" id="VDMO01000005">
    <property type="protein sequence ID" value="TNM71960.1"/>
    <property type="molecule type" value="Genomic_DNA"/>
</dbReference>
<evidence type="ECO:0000313" key="2">
    <source>
        <dbReference type="EMBL" id="TNM71960.1"/>
    </source>
</evidence>
<dbReference type="Proteomes" id="UP000313988">
    <property type="component" value="Unassembled WGS sequence"/>
</dbReference>
<protein>
    <submittedName>
        <fullName evidence="2">DUF11 domain-containing protein</fullName>
    </submittedName>
</protein>
<sequence length="716" mass="77195">MSARFYLDAAGGAEVAGAHSVNSEAEFLRLALGDGPLLVHGEALCRWARRFGAGRGIPTQEVVAPTARLQRLLPRLALTDAQAALRGWPALAQADSADELAQTMLDSAALVGEPQHAAQWLLWWVGPEAQQPGAQTLMRQVGTALAGEVSGHWRGVYDGAADDGSEKAHAEGLLRRWLGLDSESLDWPRPFPAVLPDHVCRRLGEMLEHATAARGIAVYRELRERQADPQVLALAGTAAGEWLRHHPEALGRDTLREIQDHLQTELHGDLLARLPRPLPPLPPQEVPAWADWMTDAYLPYRSWNEADHAALRPHLRQFVEAFLDVYAAALNGGAHAERLIWRRSAALCGQPYVTLVAVCDGLHLHDLAILQRELARHDTGRRLTLTGQDIAFGALPTITSRAKPALFCGVAPAQTGTQPLLGFQATKEDRVGEALRGAAAGDVVFWNIAEPDVIYHKAESLDRARDEVSARLSVIARRLLGLLTALPEGLPVQLVVTTDHGRLLRASGRTATPPDGFNPEGRAAYGAWADIPAAGFRLEENMVLLGRSRYGLAEDAAALFSDETFVDTAGRGGNVICPHGGLSPEEVLLPWVTYVRDLAFRLPTLTAEGDGQAEEPGTFILTLTNPNSVPLVVERLGGPLGAQVTDWAPWTVAPQSQQRLTVALGSWPTSAALSALTLRATVRAPRSAAQDVAVTLKLKSVELYTSTADILGDLLS</sequence>
<evidence type="ECO:0000313" key="3">
    <source>
        <dbReference type="Proteomes" id="UP000313988"/>
    </source>
</evidence>
<reference evidence="1 4" key="2">
    <citation type="submission" date="2020-08" db="EMBL/GenBank/DDBJ databases">
        <title>Genomic Encyclopedia of Type Strains, Phase IV (KMG-IV): sequencing the most valuable type-strain genomes for metagenomic binning, comparative biology and taxonomic classification.</title>
        <authorList>
            <person name="Goeker M."/>
        </authorList>
    </citation>
    <scope>NUCLEOTIDE SEQUENCE [LARGE SCALE GENOMIC DNA]</scope>
    <source>
        <strain evidence="1 4">DSM 12027</strain>
    </source>
</reference>
<dbReference type="Proteomes" id="UP000629870">
    <property type="component" value="Unassembled WGS sequence"/>
</dbReference>
<name>A0A5C4YA32_9DEIO</name>